<keyword evidence="10" id="KW-0675">Receptor</keyword>
<accession>A0AA36B3Q9</accession>
<dbReference type="PANTHER" id="PTHR11920">
    <property type="entry name" value="GUANYLYL CYCLASE"/>
    <property type="match status" value="1"/>
</dbReference>
<feature type="domain" description="Guanylate cyclase" evidence="17">
    <location>
        <begin position="299"/>
        <end position="429"/>
    </location>
</feature>
<dbReference type="GO" id="GO:0005524">
    <property type="term" value="F:ATP binding"/>
    <property type="evidence" value="ECO:0007669"/>
    <property type="project" value="InterPro"/>
</dbReference>
<evidence type="ECO:0000256" key="6">
    <source>
        <dbReference type="ARBA" id="ARBA00022741"/>
    </source>
</evidence>
<organism evidence="18 19">
    <name type="scientific">Octopus vulgaris</name>
    <name type="common">Common octopus</name>
    <dbReference type="NCBI Taxonomy" id="6645"/>
    <lineage>
        <taxon>Eukaryota</taxon>
        <taxon>Metazoa</taxon>
        <taxon>Spiralia</taxon>
        <taxon>Lophotrochozoa</taxon>
        <taxon>Mollusca</taxon>
        <taxon>Cephalopoda</taxon>
        <taxon>Coleoidea</taxon>
        <taxon>Octopodiformes</taxon>
        <taxon>Octopoda</taxon>
        <taxon>Incirrata</taxon>
        <taxon>Octopodidae</taxon>
        <taxon>Octopus</taxon>
    </lineage>
</organism>
<keyword evidence="8" id="KW-0342">GTP-binding</keyword>
<evidence type="ECO:0000313" key="19">
    <source>
        <dbReference type="Proteomes" id="UP001162480"/>
    </source>
</evidence>
<comment type="catalytic activity">
    <reaction evidence="1 15">
        <text>GTP = 3',5'-cyclic GMP + diphosphate</text>
        <dbReference type="Rhea" id="RHEA:13665"/>
        <dbReference type="ChEBI" id="CHEBI:33019"/>
        <dbReference type="ChEBI" id="CHEBI:37565"/>
        <dbReference type="ChEBI" id="CHEBI:57746"/>
        <dbReference type="EC" id="4.6.1.2"/>
    </reaction>
</comment>
<dbReference type="InterPro" id="IPR001245">
    <property type="entry name" value="Ser-Thr/Tyr_kinase_cat_dom"/>
</dbReference>
<evidence type="ECO:0000256" key="2">
    <source>
        <dbReference type="ARBA" id="ARBA00004479"/>
    </source>
</evidence>
<dbReference type="Gene3D" id="3.30.70.1230">
    <property type="entry name" value="Nucleotide cyclase"/>
    <property type="match status" value="1"/>
</dbReference>
<dbReference type="EC" id="4.6.1.2" evidence="3 15"/>
<dbReference type="GO" id="GO:0004672">
    <property type="term" value="F:protein kinase activity"/>
    <property type="evidence" value="ECO:0007669"/>
    <property type="project" value="InterPro"/>
</dbReference>
<keyword evidence="9" id="KW-0472">Membrane</keyword>
<sequence length="497" mass="56164">MIRKIKDAINDHIVRFVGVCLDLPNQSILTEYCPKGSLQDILENDEIKLDWMFRYSLMQDIVRGLAYLHGSEIKSHGNLKSSNCVVDSRFVLKITDFGLHSLRGNPDLEEENTFAYYHRKLWTSPELLRLHNPPEGGSQKSDVYSFSIMCQEIIYRNGVFYLNGVDLSAQEIYQKVKDGLKPAFRPTLDYSECPSEDLVNLIKKCWSEDPNDRPDMQSIKQHIKKMNKDGDKGNLLDNLLSRMEQYANNLEALVEERTGDFLEQKKRAEDLLYSMLPKSVAGALIRGETIQAEEFESVTLFFSDICGFTAMSAESTPHQVVALLNDLYTMFDSTIEQFDVYKVETIGDAYMVASGLPVRNGNLHAREIARMSLALLRSVLSFKIRHRPNDQLKLRIGIHTGPVCSGVVGLKMPRYCLFGDTVNTCSRMESNGLPLKIHVSPHTKSVLDIFGTFDLELRGAVEMKGKGSVTTYWLRGEIQPDGTKTEAIPSQPTITEA</sequence>
<keyword evidence="5" id="KW-0732">Signal</keyword>
<dbReference type="GO" id="GO:0035556">
    <property type="term" value="P:intracellular signal transduction"/>
    <property type="evidence" value="ECO:0007669"/>
    <property type="project" value="InterPro"/>
</dbReference>
<evidence type="ECO:0000256" key="5">
    <source>
        <dbReference type="ARBA" id="ARBA00022729"/>
    </source>
</evidence>
<dbReference type="GO" id="GO:0005886">
    <property type="term" value="C:plasma membrane"/>
    <property type="evidence" value="ECO:0007669"/>
    <property type="project" value="TreeGrafter"/>
</dbReference>
<dbReference type="SUPFAM" id="SSF56112">
    <property type="entry name" value="Protein kinase-like (PK-like)"/>
    <property type="match status" value="1"/>
</dbReference>
<dbReference type="EMBL" id="OX597821">
    <property type="protein sequence ID" value="CAI9726823.1"/>
    <property type="molecule type" value="Genomic_DNA"/>
</dbReference>
<dbReference type="Pfam" id="PF00211">
    <property type="entry name" value="Guanylate_cyc"/>
    <property type="match status" value="1"/>
</dbReference>
<evidence type="ECO:0000256" key="13">
    <source>
        <dbReference type="ARBA" id="ARBA00023293"/>
    </source>
</evidence>
<dbReference type="Gene3D" id="1.10.510.10">
    <property type="entry name" value="Transferase(Phosphotransferase) domain 1"/>
    <property type="match status" value="1"/>
</dbReference>
<dbReference type="PROSITE" id="PS00452">
    <property type="entry name" value="GUANYLATE_CYCLASE_1"/>
    <property type="match status" value="1"/>
</dbReference>
<comment type="similarity">
    <text evidence="14">Belongs to the adenylyl cyclase class-4/guanylyl cyclase family.</text>
</comment>
<dbReference type="GO" id="GO:0004016">
    <property type="term" value="F:adenylate cyclase activity"/>
    <property type="evidence" value="ECO:0007669"/>
    <property type="project" value="TreeGrafter"/>
</dbReference>
<gene>
    <name evidence="18" type="ORF">OCTVUL_1B016387</name>
</gene>
<dbReference type="SMART" id="SM00044">
    <property type="entry name" value="CYCc"/>
    <property type="match status" value="1"/>
</dbReference>
<keyword evidence="12 14" id="KW-0456">Lyase</keyword>
<keyword evidence="11" id="KW-0325">Glycoprotein</keyword>
<dbReference type="PANTHER" id="PTHR11920:SF494">
    <property type="entry name" value="ATRIAL NATRIURETIC PEPTIDE RECEPTOR 2"/>
    <property type="match status" value="1"/>
</dbReference>
<dbReference type="InterPro" id="IPR018297">
    <property type="entry name" value="A/G_cyclase_CS"/>
</dbReference>
<reference evidence="18" key="1">
    <citation type="submission" date="2023-08" db="EMBL/GenBank/DDBJ databases">
        <authorList>
            <person name="Alioto T."/>
            <person name="Alioto T."/>
            <person name="Gomez Garrido J."/>
        </authorList>
    </citation>
    <scope>NUCLEOTIDE SEQUENCE</scope>
</reference>
<evidence type="ECO:0000256" key="12">
    <source>
        <dbReference type="ARBA" id="ARBA00023239"/>
    </source>
</evidence>
<evidence type="ECO:0000256" key="3">
    <source>
        <dbReference type="ARBA" id="ARBA00012202"/>
    </source>
</evidence>
<dbReference type="InterPro" id="IPR001054">
    <property type="entry name" value="A/G_cyclase"/>
</dbReference>
<dbReference type="InterPro" id="IPR000719">
    <property type="entry name" value="Prot_kinase_dom"/>
</dbReference>
<name>A0AA36B3Q9_OCTVU</name>
<evidence type="ECO:0000259" key="17">
    <source>
        <dbReference type="PROSITE" id="PS50125"/>
    </source>
</evidence>
<evidence type="ECO:0000256" key="8">
    <source>
        <dbReference type="ARBA" id="ARBA00023134"/>
    </source>
</evidence>
<evidence type="ECO:0000256" key="4">
    <source>
        <dbReference type="ARBA" id="ARBA00022692"/>
    </source>
</evidence>
<keyword evidence="19" id="KW-1185">Reference proteome</keyword>
<dbReference type="InterPro" id="IPR011009">
    <property type="entry name" value="Kinase-like_dom_sf"/>
</dbReference>
<evidence type="ECO:0000259" key="16">
    <source>
        <dbReference type="PROSITE" id="PS50011"/>
    </source>
</evidence>
<keyword evidence="13 15" id="KW-0141">cGMP biosynthesis</keyword>
<dbReference type="PROSITE" id="PS50125">
    <property type="entry name" value="GUANYLATE_CYCLASE_2"/>
    <property type="match status" value="1"/>
</dbReference>
<proteinExistence type="inferred from homology"/>
<evidence type="ECO:0000256" key="10">
    <source>
        <dbReference type="ARBA" id="ARBA00023170"/>
    </source>
</evidence>
<dbReference type="GO" id="GO:0004383">
    <property type="term" value="F:guanylate cyclase activity"/>
    <property type="evidence" value="ECO:0007669"/>
    <property type="project" value="UniProtKB-EC"/>
</dbReference>
<evidence type="ECO:0000313" key="18">
    <source>
        <dbReference type="EMBL" id="CAI9726823.1"/>
    </source>
</evidence>
<dbReference type="GO" id="GO:0005525">
    <property type="term" value="F:GTP binding"/>
    <property type="evidence" value="ECO:0007669"/>
    <property type="project" value="UniProtKB-KW"/>
</dbReference>
<keyword evidence="4" id="KW-0812">Transmembrane</keyword>
<dbReference type="FunFam" id="1.10.510.10:FF:000420">
    <property type="entry name" value="Guanylate cyclase"/>
    <property type="match status" value="1"/>
</dbReference>
<evidence type="ECO:0000256" key="14">
    <source>
        <dbReference type="RuleBase" id="RU000405"/>
    </source>
</evidence>
<dbReference type="SUPFAM" id="SSF55073">
    <property type="entry name" value="Nucleotide cyclase"/>
    <property type="match status" value="1"/>
</dbReference>
<evidence type="ECO:0000256" key="7">
    <source>
        <dbReference type="ARBA" id="ARBA00022989"/>
    </source>
</evidence>
<evidence type="ECO:0000256" key="15">
    <source>
        <dbReference type="RuleBase" id="RU003431"/>
    </source>
</evidence>
<evidence type="ECO:0000256" key="9">
    <source>
        <dbReference type="ARBA" id="ARBA00023136"/>
    </source>
</evidence>
<keyword evidence="6" id="KW-0547">Nucleotide-binding</keyword>
<evidence type="ECO:0000256" key="11">
    <source>
        <dbReference type="ARBA" id="ARBA00023180"/>
    </source>
</evidence>
<dbReference type="InterPro" id="IPR050401">
    <property type="entry name" value="Cyclic_nucleotide_synthase"/>
</dbReference>
<dbReference type="GO" id="GO:0001653">
    <property type="term" value="F:peptide receptor activity"/>
    <property type="evidence" value="ECO:0007669"/>
    <property type="project" value="TreeGrafter"/>
</dbReference>
<keyword evidence="7" id="KW-1133">Transmembrane helix</keyword>
<dbReference type="Proteomes" id="UP001162480">
    <property type="component" value="Chromosome 8"/>
</dbReference>
<dbReference type="CDD" id="cd07302">
    <property type="entry name" value="CHD"/>
    <property type="match status" value="1"/>
</dbReference>
<dbReference type="GO" id="GO:0007168">
    <property type="term" value="P:receptor guanylyl cyclase signaling pathway"/>
    <property type="evidence" value="ECO:0007669"/>
    <property type="project" value="TreeGrafter"/>
</dbReference>
<dbReference type="PROSITE" id="PS50011">
    <property type="entry name" value="PROTEIN_KINASE_DOM"/>
    <property type="match status" value="1"/>
</dbReference>
<comment type="subcellular location">
    <subcellularLocation>
        <location evidence="2">Membrane</location>
        <topology evidence="2">Single-pass type I membrane protein</topology>
    </subcellularLocation>
</comment>
<evidence type="ECO:0000256" key="1">
    <source>
        <dbReference type="ARBA" id="ARBA00001436"/>
    </source>
</evidence>
<feature type="domain" description="Protein kinase" evidence="16">
    <location>
        <begin position="1"/>
        <end position="225"/>
    </location>
</feature>
<dbReference type="FunFam" id="3.30.70.1230:FF:000004">
    <property type="entry name" value="Guanylate cyclase"/>
    <property type="match status" value="1"/>
</dbReference>
<dbReference type="InterPro" id="IPR029787">
    <property type="entry name" value="Nucleotide_cyclase"/>
</dbReference>
<dbReference type="Pfam" id="PF07714">
    <property type="entry name" value="PK_Tyr_Ser-Thr"/>
    <property type="match status" value="1"/>
</dbReference>
<protein>
    <recommendedName>
        <fullName evidence="3 15">Guanylate cyclase</fullName>
        <ecNumber evidence="3 15">4.6.1.2</ecNumber>
    </recommendedName>
</protein>
<dbReference type="AlphaFoldDB" id="A0AA36B3Q9"/>